<dbReference type="OrthoDB" id="10507376at2759"/>
<gene>
    <name evidence="1" type="ORF">AVEN_44037_1</name>
</gene>
<dbReference type="InterPro" id="IPR036397">
    <property type="entry name" value="RNaseH_sf"/>
</dbReference>
<comment type="caution">
    <text evidence="1">The sequence shown here is derived from an EMBL/GenBank/DDBJ whole genome shotgun (WGS) entry which is preliminary data.</text>
</comment>
<dbReference type="GO" id="GO:0003676">
    <property type="term" value="F:nucleic acid binding"/>
    <property type="evidence" value="ECO:0007669"/>
    <property type="project" value="InterPro"/>
</dbReference>
<reference evidence="1 2" key="1">
    <citation type="journal article" date="2019" name="Sci. Rep.">
        <title>Orb-weaving spider Araneus ventricosus genome elucidates the spidroin gene catalogue.</title>
        <authorList>
            <person name="Kono N."/>
            <person name="Nakamura H."/>
            <person name="Ohtoshi R."/>
            <person name="Moran D.A.P."/>
            <person name="Shinohara A."/>
            <person name="Yoshida Y."/>
            <person name="Fujiwara M."/>
            <person name="Mori M."/>
            <person name="Tomita M."/>
            <person name="Arakawa K."/>
        </authorList>
    </citation>
    <scope>NUCLEOTIDE SEQUENCE [LARGE SCALE GENOMIC DNA]</scope>
</reference>
<dbReference type="AlphaFoldDB" id="A0A4Y2HA20"/>
<accession>A0A4Y2HA20</accession>
<name>A0A4Y2HA20_ARAVE</name>
<sequence length="76" mass="8696">MSAVRYCETFRKLRRAIQNKRRGTLSQGIVMLHDNARPHSADSKPYSTIRLGAVRSPAVQPRPRTFRLPVVLEHEA</sequence>
<evidence type="ECO:0000313" key="2">
    <source>
        <dbReference type="Proteomes" id="UP000499080"/>
    </source>
</evidence>
<evidence type="ECO:0008006" key="3">
    <source>
        <dbReference type="Google" id="ProtNLM"/>
    </source>
</evidence>
<protein>
    <recommendedName>
        <fullName evidence="3">Histone-lysine N-methyltransferase SETMAR</fullName>
    </recommendedName>
</protein>
<dbReference type="Proteomes" id="UP000499080">
    <property type="component" value="Unassembled WGS sequence"/>
</dbReference>
<keyword evidence="2" id="KW-1185">Reference proteome</keyword>
<proteinExistence type="predicted"/>
<organism evidence="1 2">
    <name type="scientific">Araneus ventricosus</name>
    <name type="common">Orbweaver spider</name>
    <name type="synonym">Epeira ventricosa</name>
    <dbReference type="NCBI Taxonomy" id="182803"/>
    <lineage>
        <taxon>Eukaryota</taxon>
        <taxon>Metazoa</taxon>
        <taxon>Ecdysozoa</taxon>
        <taxon>Arthropoda</taxon>
        <taxon>Chelicerata</taxon>
        <taxon>Arachnida</taxon>
        <taxon>Araneae</taxon>
        <taxon>Araneomorphae</taxon>
        <taxon>Entelegynae</taxon>
        <taxon>Araneoidea</taxon>
        <taxon>Araneidae</taxon>
        <taxon>Araneus</taxon>
    </lineage>
</organism>
<dbReference type="EMBL" id="BGPR01001807">
    <property type="protein sequence ID" value="GBM62241.1"/>
    <property type="molecule type" value="Genomic_DNA"/>
</dbReference>
<dbReference type="Gene3D" id="3.30.420.10">
    <property type="entry name" value="Ribonuclease H-like superfamily/Ribonuclease H"/>
    <property type="match status" value="1"/>
</dbReference>
<evidence type="ECO:0000313" key="1">
    <source>
        <dbReference type="EMBL" id="GBM62241.1"/>
    </source>
</evidence>